<proteinExistence type="predicted"/>
<comment type="caution">
    <text evidence="2">The sequence shown here is derived from an EMBL/GenBank/DDBJ whole genome shotgun (WGS) entry which is preliminary data.</text>
</comment>
<evidence type="ECO:0000313" key="2">
    <source>
        <dbReference type="EMBL" id="STD16752.1"/>
    </source>
</evidence>
<dbReference type="EMBL" id="UFYH01000001">
    <property type="protein sequence ID" value="STD16752.1"/>
    <property type="molecule type" value="Genomic_DNA"/>
</dbReference>
<evidence type="ECO:0000313" key="3">
    <source>
        <dbReference type="Proteomes" id="UP000254849"/>
    </source>
</evidence>
<name>A0ABY1W8L6_9ENTR</name>
<accession>A0ABY1W8L6</accession>
<organism evidence="2 3">
    <name type="scientific">Cronobacter universalis NCTC 9529</name>
    <dbReference type="NCBI Taxonomy" id="1074000"/>
    <lineage>
        <taxon>Bacteria</taxon>
        <taxon>Pseudomonadati</taxon>
        <taxon>Pseudomonadota</taxon>
        <taxon>Gammaproteobacteria</taxon>
        <taxon>Enterobacterales</taxon>
        <taxon>Enterobacteriaceae</taxon>
        <taxon>Cronobacter</taxon>
    </lineage>
</organism>
<reference evidence="2 3" key="1">
    <citation type="submission" date="2018-06" db="EMBL/GenBank/DDBJ databases">
        <authorList>
            <consortium name="Pathogen Informatics"/>
            <person name="Doyle S."/>
        </authorList>
    </citation>
    <scope>NUCLEOTIDE SEQUENCE [LARGE SCALE GENOMIC DNA]</scope>
    <source>
        <strain evidence="3">NCTC 9529</strain>
    </source>
</reference>
<evidence type="ECO:0000256" key="1">
    <source>
        <dbReference type="SAM" id="MobiDB-lite"/>
    </source>
</evidence>
<keyword evidence="3" id="KW-1185">Reference proteome</keyword>
<dbReference type="Proteomes" id="UP000254849">
    <property type="component" value="Unassembled WGS sequence"/>
</dbReference>
<feature type="region of interest" description="Disordered" evidence="1">
    <location>
        <begin position="29"/>
        <end position="49"/>
    </location>
</feature>
<protein>
    <submittedName>
        <fullName evidence="2">Uncharacterized protein</fullName>
    </submittedName>
</protein>
<gene>
    <name evidence="2" type="ORF">NCTC9529_03915</name>
</gene>
<sequence>MSMAQIKIIHKQYMLNNIFQMYHRVRHRKNNKTHLPGHNKSNAPIRIDR</sequence>